<dbReference type="RefSeq" id="WP_237377379.1">
    <property type="nucleotide sequence ID" value="NZ_CP071793.1"/>
</dbReference>
<accession>A0A8A4TDH7</accession>
<sequence>MRTKRLRKMTPIATLTETLIRENALPGLKKHCLTDQPRLIFGPLIGDRIEEMVLEDNTLILHVPDSGWRRQLENGRGELLRKARAFNRRITNLLIEP</sequence>
<evidence type="ECO:0000313" key="2">
    <source>
        <dbReference type="Proteomes" id="UP000663929"/>
    </source>
</evidence>
<dbReference type="KEGG" id="scor:J3U87_19155"/>
<name>A0A8A4TDH7_SULCO</name>
<dbReference type="EMBL" id="CP071793">
    <property type="protein sequence ID" value="QTD47713.1"/>
    <property type="molecule type" value="Genomic_DNA"/>
</dbReference>
<dbReference type="InterPro" id="IPR007922">
    <property type="entry name" value="DciA-like"/>
</dbReference>
<dbReference type="Pfam" id="PF05258">
    <property type="entry name" value="DciA"/>
    <property type="match status" value="1"/>
</dbReference>
<evidence type="ECO:0000313" key="1">
    <source>
        <dbReference type="EMBL" id="QTD47713.1"/>
    </source>
</evidence>
<gene>
    <name evidence="1" type="ORF">J3U87_19155</name>
</gene>
<keyword evidence="2" id="KW-1185">Reference proteome</keyword>
<reference evidence="1" key="1">
    <citation type="submission" date="2021-03" db="EMBL/GenBank/DDBJ databases">
        <title>Acanthopleuribacteraceae sp. M133.</title>
        <authorList>
            <person name="Wang G."/>
        </authorList>
    </citation>
    <scope>NUCLEOTIDE SEQUENCE</scope>
    <source>
        <strain evidence="1">M133</strain>
    </source>
</reference>
<dbReference type="AlphaFoldDB" id="A0A8A4TDH7"/>
<organism evidence="1 2">
    <name type="scientific">Sulfidibacter corallicola</name>
    <dbReference type="NCBI Taxonomy" id="2818388"/>
    <lineage>
        <taxon>Bacteria</taxon>
        <taxon>Pseudomonadati</taxon>
        <taxon>Acidobacteriota</taxon>
        <taxon>Holophagae</taxon>
        <taxon>Acanthopleuribacterales</taxon>
        <taxon>Acanthopleuribacteraceae</taxon>
        <taxon>Sulfidibacter</taxon>
    </lineage>
</organism>
<dbReference type="Proteomes" id="UP000663929">
    <property type="component" value="Chromosome"/>
</dbReference>
<protein>
    <submittedName>
        <fullName evidence="1">DUF721 domain-containing protein</fullName>
    </submittedName>
</protein>
<proteinExistence type="predicted"/>